<evidence type="ECO:0000313" key="2">
    <source>
        <dbReference type="Proteomes" id="UP000311713"/>
    </source>
</evidence>
<name>A0A5C4UTX1_9ACTN</name>
<proteinExistence type="predicted"/>
<sequence>MSITARIVGADEDEYDDVLEAAFAEGTDPGLAVAFQRVWSAPDPWEGVLRDENDLFDNTYCIVVGGATVYGGLLSVEFTAPTARFRFAPAKSETLRLEDSTLDVTFEVSPEELAEFTTMLRRVVTWGVPSQIPRLTGL</sequence>
<dbReference type="RefSeq" id="WP_139647967.1">
    <property type="nucleotide sequence ID" value="NZ_BAAAZS010000007.1"/>
</dbReference>
<gene>
    <name evidence="1" type="ORF">FH715_21820</name>
</gene>
<keyword evidence="2" id="KW-1185">Reference proteome</keyword>
<accession>A0A5C4UTX1</accession>
<protein>
    <submittedName>
        <fullName evidence="1">Uncharacterized protein</fullName>
    </submittedName>
</protein>
<dbReference type="OrthoDB" id="4198523at2"/>
<dbReference type="Proteomes" id="UP000311713">
    <property type="component" value="Unassembled WGS sequence"/>
</dbReference>
<dbReference type="AlphaFoldDB" id="A0A5C4UTX1"/>
<comment type="caution">
    <text evidence="1">The sequence shown here is derived from an EMBL/GenBank/DDBJ whole genome shotgun (WGS) entry which is preliminary data.</text>
</comment>
<reference evidence="1 2" key="1">
    <citation type="submission" date="2019-06" db="EMBL/GenBank/DDBJ databases">
        <title>Draft genome of Streptomyces sedi sp. JCM16909.</title>
        <authorList>
            <person name="Klykleung N."/>
            <person name="Tanasupawat S."/>
            <person name="Kudo T."/>
            <person name="Yuki M."/>
            <person name="Ohkuma M."/>
        </authorList>
    </citation>
    <scope>NUCLEOTIDE SEQUENCE [LARGE SCALE GENOMIC DNA]</scope>
    <source>
        <strain evidence="1 2">JCM 16909</strain>
    </source>
</reference>
<evidence type="ECO:0000313" key="1">
    <source>
        <dbReference type="EMBL" id="TNM27002.1"/>
    </source>
</evidence>
<dbReference type="EMBL" id="VDGT01000019">
    <property type="protein sequence ID" value="TNM27002.1"/>
    <property type="molecule type" value="Genomic_DNA"/>
</dbReference>
<organism evidence="1 2">
    <name type="scientific">Streptomyces sedi</name>
    <dbReference type="NCBI Taxonomy" id="555059"/>
    <lineage>
        <taxon>Bacteria</taxon>
        <taxon>Bacillati</taxon>
        <taxon>Actinomycetota</taxon>
        <taxon>Actinomycetes</taxon>
        <taxon>Kitasatosporales</taxon>
        <taxon>Streptomycetaceae</taxon>
        <taxon>Streptomyces</taxon>
    </lineage>
</organism>